<reference evidence="1 2" key="1">
    <citation type="submission" date="2015-09" db="EMBL/GenBank/DDBJ databases">
        <title>Trachymyrmex zeteki WGS genome.</title>
        <authorList>
            <person name="Nygaard S."/>
            <person name="Hu H."/>
            <person name="Boomsma J."/>
            <person name="Zhang G."/>
        </authorList>
    </citation>
    <scope>NUCLEOTIDE SEQUENCE [LARGE SCALE GENOMIC DNA]</scope>
    <source>
        <strain evidence="1">Tzet28-1</strain>
        <tissue evidence="1">Whole body</tissue>
    </source>
</reference>
<gene>
    <name evidence="1" type="ORF">ALC60_07512</name>
</gene>
<dbReference type="PANTHER" id="PTHR28653:SF1">
    <property type="entry name" value="ATPASE SWSAP1"/>
    <property type="match status" value="1"/>
</dbReference>
<evidence type="ECO:0000313" key="1">
    <source>
        <dbReference type="EMBL" id="KYQ53353.1"/>
    </source>
</evidence>
<dbReference type="AlphaFoldDB" id="A0A151WZM4"/>
<name>A0A151WZM4_9HYME</name>
<dbReference type="GO" id="GO:0003697">
    <property type="term" value="F:single-stranded DNA binding"/>
    <property type="evidence" value="ECO:0007669"/>
    <property type="project" value="TreeGrafter"/>
</dbReference>
<protein>
    <recommendedName>
        <fullName evidence="3">ATPase AAA-type core domain-containing protein</fullName>
    </recommendedName>
</protein>
<evidence type="ECO:0008006" key="3">
    <source>
        <dbReference type="Google" id="ProtNLM"/>
    </source>
</evidence>
<dbReference type="GO" id="GO:0000724">
    <property type="term" value="P:double-strand break repair via homologous recombination"/>
    <property type="evidence" value="ECO:0007669"/>
    <property type="project" value="TreeGrafter"/>
</dbReference>
<organism evidence="1 2">
    <name type="scientific">Mycetomoellerius zeteki</name>
    <dbReference type="NCBI Taxonomy" id="64791"/>
    <lineage>
        <taxon>Eukaryota</taxon>
        <taxon>Metazoa</taxon>
        <taxon>Ecdysozoa</taxon>
        <taxon>Arthropoda</taxon>
        <taxon>Hexapoda</taxon>
        <taxon>Insecta</taxon>
        <taxon>Pterygota</taxon>
        <taxon>Neoptera</taxon>
        <taxon>Endopterygota</taxon>
        <taxon>Hymenoptera</taxon>
        <taxon>Apocrita</taxon>
        <taxon>Aculeata</taxon>
        <taxon>Formicoidea</taxon>
        <taxon>Formicidae</taxon>
        <taxon>Myrmicinae</taxon>
        <taxon>Mycetomoellerius</taxon>
    </lineage>
</organism>
<dbReference type="STRING" id="64791.A0A151WZM4"/>
<dbReference type="GO" id="GO:0097196">
    <property type="term" value="C:Shu complex"/>
    <property type="evidence" value="ECO:0007669"/>
    <property type="project" value="TreeGrafter"/>
</dbReference>
<dbReference type="PANTHER" id="PTHR28653">
    <property type="match status" value="1"/>
</dbReference>
<feature type="non-terminal residue" evidence="1">
    <location>
        <position position="1"/>
    </location>
</feature>
<accession>A0A151WZM4</accession>
<keyword evidence="2" id="KW-1185">Reference proteome</keyword>
<proteinExistence type="predicted"/>
<dbReference type="Proteomes" id="UP000075809">
    <property type="component" value="Unassembled WGS sequence"/>
</dbReference>
<dbReference type="EMBL" id="KQ982634">
    <property type="protein sequence ID" value="KYQ53353.1"/>
    <property type="molecule type" value="Genomic_DNA"/>
</dbReference>
<evidence type="ECO:0000313" key="2">
    <source>
        <dbReference type="Proteomes" id="UP000075809"/>
    </source>
</evidence>
<sequence length="213" mass="24431">IMFSKNVKTTLLCGSKDLSKSFMFEAATYWAEEGQRVVYITPIPLEKQPAACHDRRNPSVAALKLMRFVYLLDYEALVEQLFKLHTYAAVPSVLLIDDLDDYLLSDEAPGDDDNSRSRIARVCALILHSMKSCSRILKKNVHVCAWTSSSLINNFIQTIYFRNIWNLTEKEDGKIILVERCSIRSSLEQSYVYYKFQDGMRVLQQILGDSVEV</sequence>